<feature type="transmembrane region" description="Helical" evidence="6">
    <location>
        <begin position="153"/>
        <end position="179"/>
    </location>
</feature>
<keyword evidence="5" id="KW-0175">Coiled coil</keyword>
<dbReference type="InterPro" id="IPR051415">
    <property type="entry name" value="LAAT-1"/>
</dbReference>
<evidence type="ECO:0000256" key="4">
    <source>
        <dbReference type="ARBA" id="ARBA00023136"/>
    </source>
</evidence>
<evidence type="ECO:0000256" key="1">
    <source>
        <dbReference type="ARBA" id="ARBA00004141"/>
    </source>
</evidence>
<evidence type="ECO:0000256" key="3">
    <source>
        <dbReference type="ARBA" id="ARBA00022989"/>
    </source>
</evidence>
<dbReference type="OrthoDB" id="407617at2759"/>
<dbReference type="Gene3D" id="1.20.1280.290">
    <property type="match status" value="2"/>
</dbReference>
<comment type="caution">
    <text evidence="7">The sequence shown here is derived from an EMBL/GenBank/DDBJ whole genome shotgun (WGS) entry which is preliminary data.</text>
</comment>
<keyword evidence="3 6" id="KW-1133">Transmembrane helix</keyword>
<reference evidence="7" key="1">
    <citation type="submission" date="2021-06" db="EMBL/GenBank/DDBJ databases">
        <authorList>
            <person name="Kallberg Y."/>
            <person name="Tangrot J."/>
            <person name="Rosling A."/>
        </authorList>
    </citation>
    <scope>NUCLEOTIDE SEQUENCE</scope>
    <source>
        <strain evidence="7">IA702</strain>
    </source>
</reference>
<organism evidence="7 8">
    <name type="scientific">Paraglomus occultum</name>
    <dbReference type="NCBI Taxonomy" id="144539"/>
    <lineage>
        <taxon>Eukaryota</taxon>
        <taxon>Fungi</taxon>
        <taxon>Fungi incertae sedis</taxon>
        <taxon>Mucoromycota</taxon>
        <taxon>Glomeromycotina</taxon>
        <taxon>Glomeromycetes</taxon>
        <taxon>Paraglomerales</taxon>
        <taxon>Paraglomeraceae</taxon>
        <taxon>Paraglomus</taxon>
    </lineage>
</organism>
<evidence type="ECO:0000313" key="7">
    <source>
        <dbReference type="EMBL" id="CAG8485706.1"/>
    </source>
</evidence>
<keyword evidence="2 6" id="KW-0812">Transmembrane</keyword>
<dbReference type="GO" id="GO:0016020">
    <property type="term" value="C:membrane"/>
    <property type="evidence" value="ECO:0007669"/>
    <property type="project" value="UniProtKB-SubCell"/>
</dbReference>
<evidence type="ECO:0000256" key="6">
    <source>
        <dbReference type="SAM" id="Phobius"/>
    </source>
</evidence>
<dbReference type="EMBL" id="CAJVPJ010000145">
    <property type="protein sequence ID" value="CAG8485706.1"/>
    <property type="molecule type" value="Genomic_DNA"/>
</dbReference>
<dbReference type="AlphaFoldDB" id="A0A9N8ZAQ7"/>
<feature type="transmembrane region" description="Helical" evidence="6">
    <location>
        <begin position="89"/>
        <end position="109"/>
    </location>
</feature>
<feature type="transmembrane region" description="Helical" evidence="6">
    <location>
        <begin position="185"/>
        <end position="208"/>
    </location>
</feature>
<evidence type="ECO:0000256" key="2">
    <source>
        <dbReference type="ARBA" id="ARBA00022692"/>
    </source>
</evidence>
<proteinExistence type="predicted"/>
<evidence type="ECO:0000256" key="5">
    <source>
        <dbReference type="SAM" id="Coils"/>
    </source>
</evidence>
<dbReference type="Pfam" id="PF04193">
    <property type="entry name" value="PQ-loop"/>
    <property type="match status" value="2"/>
</dbReference>
<dbReference type="Proteomes" id="UP000789572">
    <property type="component" value="Unassembled WGS sequence"/>
</dbReference>
<keyword evidence="4 6" id="KW-0472">Membrane</keyword>
<dbReference type="InterPro" id="IPR006603">
    <property type="entry name" value="PQ-loop_rpt"/>
</dbReference>
<evidence type="ECO:0000313" key="8">
    <source>
        <dbReference type="Proteomes" id="UP000789572"/>
    </source>
</evidence>
<feature type="transmembrane region" description="Helical" evidence="6">
    <location>
        <begin position="121"/>
        <end position="141"/>
    </location>
</feature>
<sequence length="589" mass="67132">MLGIVFFSFQLTPQAYKNWRRKNTEGLSKEMMLIWALSAILFGAYAIILSLSIPLIIQPQIFCGFSLLCYVQCLYYDKAAYDNGSPKRILKYVFIYLIWMLILGGIQAAGVIGVRAANDKGITWVETTFGILPSVTIVIGFAPQYYEIYQDRIVHGISLGFVALDILGSVFSILSLAFRPPPLDILAAITFISILVADIIIVILHFLLRWVAKSTKKNLETKAKNEDLIKELKQKCTSEEQQAKAKRNLEERLRKVRDESSVLQSQTINFRRENECLLQKQKEMNEKISSLTTKLQIKDKKIKKWRGEALEYQAILGDTLNVNDDATTGISQIPSDTMSLIASLRQFCKFTKPVIVNEQTLNKMLSIWEIAKAKNRVRAKNQFSNAVQGDVIKFISSELTKYLSRDITRFVSYENPDHKLEHEIVSLTNQLTERVDRFLKVHNDVNKVRNLTAVKIRQLVYAVLAIHSFTDREHPFVKDTIIYLMQGMNKARELPRDVVADSENCAANIIRLCTSLFYFKLRATEPEAELVWLPKGAEFDDRSMVAVGATDEELDHARVEYCLFPMIRRPDTNLIMNPARVILAQADGA</sequence>
<comment type="subcellular location">
    <subcellularLocation>
        <location evidence="1">Membrane</location>
        <topology evidence="1">Multi-pass membrane protein</topology>
    </subcellularLocation>
</comment>
<protein>
    <submittedName>
        <fullName evidence="7">1508_t:CDS:1</fullName>
    </submittedName>
</protein>
<name>A0A9N8ZAQ7_9GLOM</name>
<dbReference type="PANTHER" id="PTHR16201">
    <property type="entry name" value="SEVEN TRANSMEMBRANE PROTEIN 1-RELATED"/>
    <property type="match status" value="1"/>
</dbReference>
<gene>
    <name evidence="7" type="ORF">POCULU_LOCUS1790</name>
</gene>
<keyword evidence="8" id="KW-1185">Reference proteome</keyword>
<dbReference type="SMART" id="SM00679">
    <property type="entry name" value="CTNS"/>
    <property type="match status" value="2"/>
</dbReference>
<feature type="coiled-coil region" evidence="5">
    <location>
        <begin position="222"/>
        <end position="294"/>
    </location>
</feature>
<accession>A0A9N8ZAQ7</accession>
<dbReference type="PANTHER" id="PTHR16201:SF37">
    <property type="entry name" value="PQ-LOOP REPEAT-CONTAINING PROTEIN"/>
    <property type="match status" value="1"/>
</dbReference>
<feature type="transmembrane region" description="Helical" evidence="6">
    <location>
        <begin position="31"/>
        <end position="51"/>
    </location>
</feature>